<dbReference type="SMART" id="SM00448">
    <property type="entry name" value="REC"/>
    <property type="match status" value="1"/>
</dbReference>
<comment type="caution">
    <text evidence="8">The sequence shown here is derived from an EMBL/GenBank/DDBJ whole genome shotgun (WGS) entry which is preliminary data.</text>
</comment>
<evidence type="ECO:0000256" key="4">
    <source>
        <dbReference type="ARBA" id="ARBA00023163"/>
    </source>
</evidence>
<evidence type="ECO:0000256" key="2">
    <source>
        <dbReference type="ARBA" id="ARBA00023015"/>
    </source>
</evidence>
<keyword evidence="2" id="KW-0805">Transcription regulation</keyword>
<dbReference type="GO" id="GO:0000160">
    <property type="term" value="P:phosphorelay signal transduction system"/>
    <property type="evidence" value="ECO:0007669"/>
    <property type="project" value="InterPro"/>
</dbReference>
<evidence type="ECO:0000256" key="3">
    <source>
        <dbReference type="ARBA" id="ARBA00023125"/>
    </source>
</evidence>
<gene>
    <name evidence="8" type="ORF">AUCHE_16_00940</name>
</gene>
<dbReference type="SUPFAM" id="SSF52172">
    <property type="entry name" value="CheY-like"/>
    <property type="match status" value="1"/>
</dbReference>
<feature type="domain" description="HTH luxR-type" evidence="6">
    <location>
        <begin position="155"/>
        <end position="220"/>
    </location>
</feature>
<dbReference type="InterPro" id="IPR001789">
    <property type="entry name" value="Sig_transdc_resp-reg_receiver"/>
</dbReference>
<feature type="domain" description="Response regulatory" evidence="7">
    <location>
        <begin position="5"/>
        <end position="121"/>
    </location>
</feature>
<dbReference type="eggNOG" id="COG2197">
    <property type="taxonomic scope" value="Bacteria"/>
</dbReference>
<dbReference type="Gene3D" id="3.40.50.2300">
    <property type="match status" value="1"/>
</dbReference>
<keyword evidence="4" id="KW-0804">Transcription</keyword>
<dbReference type="PROSITE" id="PS50110">
    <property type="entry name" value="RESPONSE_REGULATORY"/>
    <property type="match status" value="1"/>
</dbReference>
<keyword evidence="3" id="KW-0238">DNA-binding</keyword>
<dbReference type="GO" id="GO:0006355">
    <property type="term" value="P:regulation of DNA-templated transcription"/>
    <property type="evidence" value="ECO:0007669"/>
    <property type="project" value="InterPro"/>
</dbReference>
<evidence type="ECO:0000259" key="6">
    <source>
        <dbReference type="PROSITE" id="PS50043"/>
    </source>
</evidence>
<dbReference type="CDD" id="cd17535">
    <property type="entry name" value="REC_NarL-like"/>
    <property type="match status" value="1"/>
</dbReference>
<dbReference type="RefSeq" id="WP_006503432.1">
    <property type="nucleotide sequence ID" value="NZ_BAGZ01000016.1"/>
</dbReference>
<dbReference type="PANTHER" id="PTHR43214">
    <property type="entry name" value="TWO-COMPONENT RESPONSE REGULATOR"/>
    <property type="match status" value="1"/>
</dbReference>
<dbReference type="InterPro" id="IPR058245">
    <property type="entry name" value="NreC/VraR/RcsB-like_REC"/>
</dbReference>
<dbReference type="InterPro" id="IPR011006">
    <property type="entry name" value="CheY-like_superfamily"/>
</dbReference>
<dbReference type="PROSITE" id="PS50043">
    <property type="entry name" value="HTH_LUXR_2"/>
    <property type="match status" value="1"/>
</dbReference>
<accession>K6VTL2</accession>
<dbReference type="CDD" id="cd06170">
    <property type="entry name" value="LuxR_C_like"/>
    <property type="match status" value="1"/>
</dbReference>
<dbReference type="OrthoDB" id="9808843at2"/>
<dbReference type="Pfam" id="PF00072">
    <property type="entry name" value="Response_reg"/>
    <property type="match status" value="1"/>
</dbReference>
<sequence length="242" mass="26202">MTTTQVLIVDDQELMLQALKVFVGQAEDMTVVGDARNGVEAVERCRELRPDVVLMDLHMPLLNGVDATRRILAEQPRIKVIAVTTFAGPEAIVPALCAGASGYLLKDSEPELLVRSIREVIAGHNALSPAITAALVDSLRHSPDPRRHLPARIAPDSPAAMLTPREREALDLLAEGMSNAEISAELYISEAAVKSRLGTLAQKLGVSSRVQILVHACELGLVQPRLRRTEGHVRGTSRPPRT</sequence>
<dbReference type="InterPro" id="IPR039420">
    <property type="entry name" value="WalR-like"/>
</dbReference>
<dbReference type="Proteomes" id="UP000008495">
    <property type="component" value="Unassembled WGS sequence"/>
</dbReference>
<dbReference type="GO" id="GO:0003677">
    <property type="term" value="F:DNA binding"/>
    <property type="evidence" value="ECO:0007669"/>
    <property type="project" value="UniProtKB-KW"/>
</dbReference>
<dbReference type="PRINTS" id="PR00038">
    <property type="entry name" value="HTHLUXR"/>
</dbReference>
<evidence type="ECO:0000313" key="9">
    <source>
        <dbReference type="Proteomes" id="UP000008495"/>
    </source>
</evidence>
<evidence type="ECO:0000256" key="1">
    <source>
        <dbReference type="ARBA" id="ARBA00022553"/>
    </source>
</evidence>
<dbReference type="EMBL" id="BAGZ01000016">
    <property type="protein sequence ID" value="GAB78675.1"/>
    <property type="molecule type" value="Genomic_DNA"/>
</dbReference>
<keyword evidence="1 5" id="KW-0597">Phosphoprotein</keyword>
<evidence type="ECO:0000313" key="8">
    <source>
        <dbReference type="EMBL" id="GAB78675.1"/>
    </source>
</evidence>
<evidence type="ECO:0000259" key="7">
    <source>
        <dbReference type="PROSITE" id="PS50110"/>
    </source>
</evidence>
<organism evidence="8 9">
    <name type="scientific">Austwickia chelonae NBRC 105200</name>
    <dbReference type="NCBI Taxonomy" id="1184607"/>
    <lineage>
        <taxon>Bacteria</taxon>
        <taxon>Bacillati</taxon>
        <taxon>Actinomycetota</taxon>
        <taxon>Actinomycetes</taxon>
        <taxon>Micrococcales</taxon>
        <taxon>Dermatophilaceae</taxon>
        <taxon>Austwickia</taxon>
    </lineage>
</organism>
<dbReference type="Pfam" id="PF00196">
    <property type="entry name" value="GerE"/>
    <property type="match status" value="1"/>
</dbReference>
<protein>
    <submittedName>
        <fullName evidence="8">Putative two-component response regulator</fullName>
    </submittedName>
</protein>
<dbReference type="SMART" id="SM00421">
    <property type="entry name" value="HTH_LUXR"/>
    <property type="match status" value="1"/>
</dbReference>
<feature type="modified residue" description="4-aspartylphosphate" evidence="5">
    <location>
        <position position="56"/>
    </location>
</feature>
<dbReference type="InterPro" id="IPR016032">
    <property type="entry name" value="Sig_transdc_resp-reg_C-effctor"/>
</dbReference>
<evidence type="ECO:0000256" key="5">
    <source>
        <dbReference type="PROSITE-ProRule" id="PRU00169"/>
    </source>
</evidence>
<dbReference type="AlphaFoldDB" id="K6VTL2"/>
<dbReference type="STRING" id="100225.SAMN05421595_2329"/>
<dbReference type="SUPFAM" id="SSF46894">
    <property type="entry name" value="C-terminal effector domain of the bipartite response regulators"/>
    <property type="match status" value="1"/>
</dbReference>
<dbReference type="InterPro" id="IPR000792">
    <property type="entry name" value="Tscrpt_reg_LuxR_C"/>
</dbReference>
<name>K6VTL2_9MICO</name>
<dbReference type="PANTHER" id="PTHR43214:SF24">
    <property type="entry name" value="TRANSCRIPTIONAL REGULATORY PROTEIN NARL-RELATED"/>
    <property type="match status" value="1"/>
</dbReference>
<proteinExistence type="predicted"/>
<keyword evidence="9" id="KW-1185">Reference proteome</keyword>
<reference evidence="8 9" key="1">
    <citation type="submission" date="2012-08" db="EMBL/GenBank/DDBJ databases">
        <title>Whole genome shotgun sequence of Austwickia chelonae NBRC 105200.</title>
        <authorList>
            <person name="Yoshida I."/>
            <person name="Hosoyama A."/>
            <person name="Tsuchikane K."/>
            <person name="Katsumata H."/>
            <person name="Ando Y."/>
            <person name="Ohji S."/>
            <person name="Hamada M."/>
            <person name="Tamura T."/>
            <person name="Yamazoe A."/>
            <person name="Yamazaki S."/>
            <person name="Fujita N."/>
        </authorList>
    </citation>
    <scope>NUCLEOTIDE SEQUENCE [LARGE SCALE GENOMIC DNA]</scope>
    <source>
        <strain evidence="8 9">NBRC 105200</strain>
    </source>
</reference>